<evidence type="ECO:0000313" key="3">
    <source>
        <dbReference type="Proteomes" id="UP000178585"/>
    </source>
</evidence>
<evidence type="ECO:0000256" key="1">
    <source>
        <dbReference type="SAM" id="Phobius"/>
    </source>
</evidence>
<keyword evidence="1" id="KW-0812">Transmembrane</keyword>
<dbReference type="AlphaFoldDB" id="A0A1F4XW64"/>
<protein>
    <recommendedName>
        <fullName evidence="4">NlpC/P60 domain-containing protein</fullName>
    </recommendedName>
</protein>
<dbReference type="EMBL" id="MEWZ01000034">
    <property type="protein sequence ID" value="OGC85929.1"/>
    <property type="molecule type" value="Genomic_DNA"/>
</dbReference>
<reference evidence="2 3" key="1">
    <citation type="journal article" date="2016" name="Nat. Commun.">
        <title>Thousands of microbial genomes shed light on interconnected biogeochemical processes in an aquifer system.</title>
        <authorList>
            <person name="Anantharaman K."/>
            <person name="Brown C.T."/>
            <person name="Hug L.A."/>
            <person name="Sharon I."/>
            <person name="Castelle C.J."/>
            <person name="Probst A.J."/>
            <person name="Thomas B.C."/>
            <person name="Singh A."/>
            <person name="Wilkins M.J."/>
            <person name="Karaoz U."/>
            <person name="Brodie E.L."/>
            <person name="Williams K.H."/>
            <person name="Hubbard S.S."/>
            <person name="Banfield J.F."/>
        </authorList>
    </citation>
    <scope>NUCLEOTIDE SEQUENCE [LARGE SCALE GENOMIC DNA]</scope>
</reference>
<keyword evidence="1" id="KW-1133">Transmembrane helix</keyword>
<dbReference type="Proteomes" id="UP000178585">
    <property type="component" value="Unassembled WGS sequence"/>
</dbReference>
<feature type="transmembrane region" description="Helical" evidence="1">
    <location>
        <begin position="84"/>
        <end position="105"/>
    </location>
</feature>
<evidence type="ECO:0008006" key="4">
    <source>
        <dbReference type="Google" id="ProtNLM"/>
    </source>
</evidence>
<comment type="caution">
    <text evidence="2">The sequence shown here is derived from an EMBL/GenBank/DDBJ whole genome shotgun (WGS) entry which is preliminary data.</text>
</comment>
<gene>
    <name evidence="2" type="ORF">A2949_01095</name>
</gene>
<sequence>MKARVLLFMFGGLLFVIPLLVEAQSGLVGCTGAANCNFCAFTGLFQSIINFLIGLSIPLSALLFAWAGILYFSSAANPAGIETAKKIFVSVGIGFLIAMGGWLGVQTILKTLLAQDFYVSWDKIDCRQANRPGSGAEESKTITVAEWLSFLPPLNQTPLVPVTVNSSYLTQPGGAQLTAPPGGGCDAGLALCWDADNNVVDPRSVSISNAATLYYGTDTSAGPDGGNKACVWAVNNVLQGAGVDRIDGDSVELMEREIKYNDRGTLVGDTNNLSNTREGDIVVWKNDSISHVGICRDDGCTRVTSNSSSDKSFTTNTDAGFNRGVQSRIYRVR</sequence>
<proteinExistence type="predicted"/>
<name>A0A1F4XW64_9BACT</name>
<keyword evidence="1" id="KW-0472">Membrane</keyword>
<organism evidence="2 3">
    <name type="scientific">Candidatus Adlerbacteria bacterium RIFCSPLOWO2_01_FULL_54_21b</name>
    <dbReference type="NCBI Taxonomy" id="1797245"/>
    <lineage>
        <taxon>Bacteria</taxon>
        <taxon>Candidatus Adleribacteriota</taxon>
    </lineage>
</organism>
<dbReference type="STRING" id="1797245.A2949_01095"/>
<feature type="transmembrane region" description="Helical" evidence="1">
    <location>
        <begin position="47"/>
        <end position="72"/>
    </location>
</feature>
<accession>A0A1F4XW64</accession>
<evidence type="ECO:0000313" key="2">
    <source>
        <dbReference type="EMBL" id="OGC85929.1"/>
    </source>
</evidence>